<feature type="non-terminal residue" evidence="2">
    <location>
        <position position="1"/>
    </location>
</feature>
<evidence type="ECO:0000313" key="3">
    <source>
        <dbReference type="Proteomes" id="UP001341281"/>
    </source>
</evidence>
<feature type="domain" description="Reverse transcriptase zinc-binding" evidence="1">
    <location>
        <begin position="95"/>
        <end position="138"/>
    </location>
</feature>
<dbReference type="Proteomes" id="UP001341281">
    <property type="component" value="Chromosome 07"/>
</dbReference>
<evidence type="ECO:0000313" key="2">
    <source>
        <dbReference type="EMBL" id="WVZ83681.1"/>
    </source>
</evidence>
<organism evidence="2 3">
    <name type="scientific">Paspalum notatum var. saurae</name>
    <dbReference type="NCBI Taxonomy" id="547442"/>
    <lineage>
        <taxon>Eukaryota</taxon>
        <taxon>Viridiplantae</taxon>
        <taxon>Streptophyta</taxon>
        <taxon>Embryophyta</taxon>
        <taxon>Tracheophyta</taxon>
        <taxon>Spermatophyta</taxon>
        <taxon>Magnoliopsida</taxon>
        <taxon>Liliopsida</taxon>
        <taxon>Poales</taxon>
        <taxon>Poaceae</taxon>
        <taxon>PACMAD clade</taxon>
        <taxon>Panicoideae</taxon>
        <taxon>Andropogonodae</taxon>
        <taxon>Paspaleae</taxon>
        <taxon>Paspalinae</taxon>
        <taxon>Paspalum</taxon>
    </lineage>
</organism>
<dbReference type="InterPro" id="IPR026960">
    <property type="entry name" value="RVT-Znf"/>
</dbReference>
<name>A0AAQ3X3P2_PASNO</name>
<evidence type="ECO:0000259" key="1">
    <source>
        <dbReference type="Pfam" id="PF13966"/>
    </source>
</evidence>
<keyword evidence="3" id="KW-1185">Reference proteome</keyword>
<dbReference type="AlphaFoldDB" id="A0AAQ3X3P2"/>
<dbReference type="PANTHER" id="PTHR47746">
    <property type="entry name" value="ZF-RVT DOMAIN-CONTAINING PROTEIN"/>
    <property type="match status" value="1"/>
</dbReference>
<reference evidence="2 3" key="1">
    <citation type="submission" date="2024-02" db="EMBL/GenBank/DDBJ databases">
        <title>High-quality chromosome-scale genome assembly of Pensacola bahiagrass (Paspalum notatum Flugge var. saurae).</title>
        <authorList>
            <person name="Vega J.M."/>
            <person name="Podio M."/>
            <person name="Orjuela J."/>
            <person name="Siena L.A."/>
            <person name="Pessino S.C."/>
            <person name="Combes M.C."/>
            <person name="Mariac C."/>
            <person name="Albertini E."/>
            <person name="Pupilli F."/>
            <person name="Ortiz J.P.A."/>
            <person name="Leblanc O."/>
        </authorList>
    </citation>
    <scope>NUCLEOTIDE SEQUENCE [LARGE SCALE GENOMIC DNA]</scope>
    <source>
        <strain evidence="2">R1</strain>
        <tissue evidence="2">Leaf</tissue>
    </source>
</reference>
<dbReference type="EMBL" id="CP144751">
    <property type="protein sequence ID" value="WVZ83681.1"/>
    <property type="molecule type" value="Genomic_DNA"/>
</dbReference>
<protein>
    <recommendedName>
        <fullName evidence="1">Reverse transcriptase zinc-binding domain-containing protein</fullName>
    </recommendedName>
</protein>
<accession>A0AAQ3X3P2</accession>
<sequence>MAGGQGKTIQELAPNLFTAIPKRIIKHRTVSQALLNRGWVDDIKGALTVQQGVADQHLWNSLRMGLTPPNQLTMLSLWEQFILHLGRGFGGPGLLPNAIWTADRLAKRGLPHPTVCPLCDEETESIQHLLVSCVFTKQGLGLSSLPQPEDRSFMGWSNAVCWAPKDLKKGLSSLFILVAWEVWKHRNACVFERANPEVLVVLQNIANEGSLWCSAGAKDLQVLLEGAR</sequence>
<proteinExistence type="predicted"/>
<dbReference type="PANTHER" id="PTHR47746:SF40">
    <property type="entry name" value="OS04G0563550 PROTEIN"/>
    <property type="match status" value="1"/>
</dbReference>
<dbReference type="Pfam" id="PF13966">
    <property type="entry name" value="zf-RVT"/>
    <property type="match status" value="1"/>
</dbReference>
<gene>
    <name evidence="2" type="ORF">U9M48_030806</name>
</gene>